<dbReference type="HOGENOM" id="CLU_2046324_0_0_7"/>
<proteinExistence type="predicted"/>
<dbReference type="InterPro" id="IPR021482">
    <property type="entry name" value="DUF3135"/>
</dbReference>
<protein>
    <submittedName>
        <fullName evidence="1">Uncharacterized protein</fullName>
    </submittedName>
</protein>
<dbReference type="KEGG" id="geo:Geob_0093"/>
<reference evidence="1 2" key="1">
    <citation type="submission" date="2009-01" db="EMBL/GenBank/DDBJ databases">
        <title>Complete sequence of Geobacter sp. FRC-32.</title>
        <authorList>
            <consortium name="US DOE Joint Genome Institute"/>
            <person name="Lucas S."/>
            <person name="Copeland A."/>
            <person name="Lapidus A."/>
            <person name="Glavina del Rio T."/>
            <person name="Dalin E."/>
            <person name="Tice H."/>
            <person name="Bruce D."/>
            <person name="Goodwin L."/>
            <person name="Pitluck S."/>
            <person name="Saunders E."/>
            <person name="Brettin T."/>
            <person name="Detter J.C."/>
            <person name="Han C."/>
            <person name="Larimer F."/>
            <person name="Land M."/>
            <person name="Hauser L."/>
            <person name="Kyrpides N."/>
            <person name="Ovchinnikova G."/>
            <person name="Kostka J."/>
            <person name="Richardson P."/>
        </authorList>
    </citation>
    <scope>NUCLEOTIDE SEQUENCE [LARGE SCALE GENOMIC DNA]</scope>
    <source>
        <strain evidence="2">DSM 22248 / JCM 15807 / FRC-32</strain>
    </source>
</reference>
<gene>
    <name evidence="1" type="ordered locus">Geob_0093</name>
</gene>
<dbReference type="EMBL" id="CP001390">
    <property type="protein sequence ID" value="ACM18467.1"/>
    <property type="molecule type" value="Genomic_DNA"/>
</dbReference>
<dbReference type="AlphaFoldDB" id="B9M8D2"/>
<keyword evidence="2" id="KW-1185">Reference proteome</keyword>
<dbReference type="Pfam" id="PF11333">
    <property type="entry name" value="DUF3135"/>
    <property type="match status" value="1"/>
</dbReference>
<evidence type="ECO:0000313" key="1">
    <source>
        <dbReference type="EMBL" id="ACM18467.1"/>
    </source>
</evidence>
<organism evidence="1 2">
    <name type="scientific">Geotalea daltonii (strain DSM 22248 / JCM 15807 / FRC-32)</name>
    <name type="common">Geobacter daltonii</name>
    <dbReference type="NCBI Taxonomy" id="316067"/>
    <lineage>
        <taxon>Bacteria</taxon>
        <taxon>Pseudomonadati</taxon>
        <taxon>Thermodesulfobacteriota</taxon>
        <taxon>Desulfuromonadia</taxon>
        <taxon>Geobacterales</taxon>
        <taxon>Geobacteraceae</taxon>
        <taxon>Geotalea</taxon>
    </lineage>
</organism>
<dbReference type="Proteomes" id="UP000007721">
    <property type="component" value="Chromosome"/>
</dbReference>
<evidence type="ECO:0000313" key="2">
    <source>
        <dbReference type="Proteomes" id="UP000007721"/>
    </source>
</evidence>
<name>B9M8D2_GEODF</name>
<dbReference type="RefSeq" id="WP_012645196.1">
    <property type="nucleotide sequence ID" value="NC_011979.1"/>
</dbReference>
<sequence>MDSESKLGFSSYTPTELMELCRKNPDLFDEMAADAIRQACLGGTPEQTLKLRQMQWIIDAKLQKGKTPLERLRIMENIFYDQVYSDKGQLYKLIAGWAEVLGAINPRRPVSGKKSHMRLLKK</sequence>
<dbReference type="OrthoDB" id="5396941at2"/>
<accession>B9M8D2</accession>